<organism evidence="3 4">
    <name type="scientific">Geomesophilobacter sediminis</name>
    <dbReference type="NCBI Taxonomy" id="2798584"/>
    <lineage>
        <taxon>Bacteria</taxon>
        <taxon>Pseudomonadati</taxon>
        <taxon>Thermodesulfobacteriota</taxon>
        <taxon>Desulfuromonadia</taxon>
        <taxon>Geobacterales</taxon>
        <taxon>Geobacteraceae</taxon>
        <taxon>Geomesophilobacter</taxon>
    </lineage>
</organism>
<gene>
    <name evidence="3" type="ORF">JFN93_16430</name>
</gene>
<keyword evidence="2" id="KW-0732">Signal</keyword>
<dbReference type="Proteomes" id="UP000636888">
    <property type="component" value="Unassembled WGS sequence"/>
</dbReference>
<reference evidence="3" key="1">
    <citation type="submission" date="2020-12" db="EMBL/GenBank/DDBJ databases">
        <title>Geomonas sp. Red875, isolated from river sediment.</title>
        <authorList>
            <person name="Xu Z."/>
            <person name="Zhang Z."/>
            <person name="Masuda Y."/>
            <person name="Itoh H."/>
            <person name="Senoo K."/>
        </authorList>
    </citation>
    <scope>NUCLEOTIDE SEQUENCE</scope>
    <source>
        <strain evidence="3">Red875</strain>
    </source>
</reference>
<evidence type="ECO:0000313" key="3">
    <source>
        <dbReference type="EMBL" id="MBJ6726302.1"/>
    </source>
</evidence>
<evidence type="ECO:0000256" key="1">
    <source>
        <dbReference type="SAM" id="Phobius"/>
    </source>
</evidence>
<comment type="caution">
    <text evidence="3">The sequence shown here is derived from an EMBL/GenBank/DDBJ whole genome shotgun (WGS) entry which is preliminary data.</text>
</comment>
<feature type="chain" id="PRO_5035329660" evidence="2">
    <location>
        <begin position="21"/>
        <end position="78"/>
    </location>
</feature>
<dbReference type="RefSeq" id="WP_199385208.1">
    <property type="nucleotide sequence ID" value="NZ_JAEMHM010000013.1"/>
</dbReference>
<dbReference type="EMBL" id="JAEMHM010000013">
    <property type="protein sequence ID" value="MBJ6726302.1"/>
    <property type="molecule type" value="Genomic_DNA"/>
</dbReference>
<accession>A0A8J7J0U9</accession>
<sequence length="78" mass="8126">MRTTTKALTALIAAATPAYAATGEANGLGILTIAFIGFVALIVVFQMVPAVTLFIGMVKGLFATTKQNPDTAHKDARM</sequence>
<name>A0A8J7J0U9_9BACT</name>
<keyword evidence="1" id="KW-1133">Transmembrane helix</keyword>
<protein>
    <submittedName>
        <fullName evidence="3">Uncharacterized protein</fullName>
    </submittedName>
</protein>
<feature type="transmembrane region" description="Helical" evidence="1">
    <location>
        <begin position="30"/>
        <end position="58"/>
    </location>
</feature>
<dbReference type="AlphaFoldDB" id="A0A8J7J0U9"/>
<proteinExistence type="predicted"/>
<evidence type="ECO:0000313" key="4">
    <source>
        <dbReference type="Proteomes" id="UP000636888"/>
    </source>
</evidence>
<feature type="signal peptide" evidence="2">
    <location>
        <begin position="1"/>
        <end position="20"/>
    </location>
</feature>
<keyword evidence="1" id="KW-0812">Transmembrane</keyword>
<keyword evidence="1" id="KW-0472">Membrane</keyword>
<evidence type="ECO:0000256" key="2">
    <source>
        <dbReference type="SAM" id="SignalP"/>
    </source>
</evidence>
<keyword evidence="4" id="KW-1185">Reference proteome</keyword>